<dbReference type="Gene3D" id="1.10.287.950">
    <property type="entry name" value="Methyl-accepting chemotaxis protein"/>
    <property type="match status" value="1"/>
</dbReference>
<dbReference type="Proteomes" id="UP000198611">
    <property type="component" value="Unassembled WGS sequence"/>
</dbReference>
<dbReference type="PANTHER" id="PTHR32089:SF112">
    <property type="entry name" value="LYSOZYME-LIKE PROTEIN-RELATED"/>
    <property type="match status" value="1"/>
</dbReference>
<protein>
    <submittedName>
        <fullName evidence="8">Methyl-accepting chemotaxis protein</fullName>
    </submittedName>
</protein>
<organism evidence="8 9">
    <name type="scientific">Thiohalospira halophila DSM 15071</name>
    <dbReference type="NCBI Taxonomy" id="1123397"/>
    <lineage>
        <taxon>Bacteria</taxon>
        <taxon>Pseudomonadati</taxon>
        <taxon>Pseudomonadota</taxon>
        <taxon>Gammaproteobacteria</taxon>
        <taxon>Thiohalospirales</taxon>
        <taxon>Thiohalospiraceae</taxon>
        <taxon>Thiohalospira</taxon>
    </lineage>
</organism>
<evidence type="ECO:0000259" key="7">
    <source>
        <dbReference type="PROSITE" id="PS50111"/>
    </source>
</evidence>
<gene>
    <name evidence="8" type="ORF">SAMN05660831_00960</name>
</gene>
<evidence type="ECO:0000256" key="2">
    <source>
        <dbReference type="ARBA" id="ARBA00023224"/>
    </source>
</evidence>
<reference evidence="8 9" key="1">
    <citation type="submission" date="2016-10" db="EMBL/GenBank/DDBJ databases">
        <authorList>
            <person name="de Groot N.N."/>
        </authorList>
    </citation>
    <scope>NUCLEOTIDE SEQUENCE [LARGE SCALE GENOMIC DNA]</scope>
    <source>
        <strain evidence="8 9">HL3</strain>
    </source>
</reference>
<evidence type="ECO:0000256" key="6">
    <source>
        <dbReference type="SAM" id="Phobius"/>
    </source>
</evidence>
<dbReference type="GO" id="GO:0004888">
    <property type="term" value="F:transmembrane signaling receptor activity"/>
    <property type="evidence" value="ECO:0007669"/>
    <property type="project" value="InterPro"/>
</dbReference>
<feature type="region of interest" description="Disordered" evidence="5">
    <location>
        <begin position="372"/>
        <end position="395"/>
    </location>
</feature>
<dbReference type="SUPFAM" id="SSF58104">
    <property type="entry name" value="Methyl-accepting chemotaxis protein (MCP) signaling domain"/>
    <property type="match status" value="1"/>
</dbReference>
<comment type="subcellular location">
    <subcellularLocation>
        <location evidence="1">Membrane</location>
    </subcellularLocation>
</comment>
<dbReference type="PROSITE" id="PS50111">
    <property type="entry name" value="CHEMOTAXIS_TRANSDUC_2"/>
    <property type="match status" value="1"/>
</dbReference>
<accession>A0A1I1Q3E5</accession>
<dbReference type="InterPro" id="IPR004089">
    <property type="entry name" value="MCPsignal_dom"/>
</dbReference>
<dbReference type="STRING" id="1123397.SAMN05660831_00960"/>
<dbReference type="Pfam" id="PF00015">
    <property type="entry name" value="MCPsignal"/>
    <property type="match status" value="1"/>
</dbReference>
<comment type="similarity">
    <text evidence="3">Belongs to the methyl-accepting chemotaxis (MCP) protein family.</text>
</comment>
<dbReference type="PRINTS" id="PR00260">
    <property type="entry name" value="CHEMTRNSDUCR"/>
</dbReference>
<dbReference type="SMART" id="SM00283">
    <property type="entry name" value="MA"/>
    <property type="match status" value="1"/>
</dbReference>
<feature type="domain" description="Methyl-accepting transducer" evidence="7">
    <location>
        <begin position="105"/>
        <end position="339"/>
    </location>
</feature>
<dbReference type="InterPro" id="IPR004090">
    <property type="entry name" value="Chemotax_Me-accpt_rcpt"/>
</dbReference>
<dbReference type="GO" id="GO:0016020">
    <property type="term" value="C:membrane"/>
    <property type="evidence" value="ECO:0007669"/>
    <property type="project" value="UniProtKB-SubCell"/>
</dbReference>
<evidence type="ECO:0000313" key="8">
    <source>
        <dbReference type="EMBL" id="SFD16482.1"/>
    </source>
</evidence>
<keyword evidence="6" id="KW-0812">Transmembrane</keyword>
<sequence length="400" mass="43624">MTMKMDAQAEAASAQVPFWRMAAMPVLTGAVGTLLLVLEEHYAVGALPLLLGLVASVPLYRWWSNALAAPAAEEQVTPAEESVPVEHMASLEEACIEVSSIGGRNVETARDQTEEAITDLSQRFSQLVDRLTNTVEASENATSGEQGLVQAFEASRSELNEIVSSMKVAMETRDTMLEQVRELTGYTEDLKEMATSVEDVASRTNLLALNAAIEASRAGEAGRGFAVVADEVRSLSQRSGEAGSRISDMVNRVGDAMHRTLENAELSASRDADMTWQAEETIQGVLERLRGVADGLSDSTGLLQQEGRGIRDEIAEILVSLQFQDRVSQILTQVRDSFDEFGTEVSDRAEQRRLSGRSEPVHADAIRQRLERGYTTDEQRRNHSANESAADDGGDDIVFF</sequence>
<proteinExistence type="inferred from homology"/>
<evidence type="ECO:0000256" key="3">
    <source>
        <dbReference type="ARBA" id="ARBA00029447"/>
    </source>
</evidence>
<dbReference type="EMBL" id="FOMJ01000002">
    <property type="protein sequence ID" value="SFD16482.1"/>
    <property type="molecule type" value="Genomic_DNA"/>
</dbReference>
<dbReference type="GO" id="GO:0007165">
    <property type="term" value="P:signal transduction"/>
    <property type="evidence" value="ECO:0007669"/>
    <property type="project" value="UniProtKB-KW"/>
</dbReference>
<keyword evidence="6" id="KW-1133">Transmembrane helix</keyword>
<feature type="compositionally biased region" description="Basic and acidic residues" evidence="5">
    <location>
        <begin position="372"/>
        <end position="381"/>
    </location>
</feature>
<dbReference type="AlphaFoldDB" id="A0A1I1Q3E5"/>
<evidence type="ECO:0000313" key="9">
    <source>
        <dbReference type="Proteomes" id="UP000198611"/>
    </source>
</evidence>
<dbReference type="GO" id="GO:0006935">
    <property type="term" value="P:chemotaxis"/>
    <property type="evidence" value="ECO:0007669"/>
    <property type="project" value="InterPro"/>
</dbReference>
<keyword evidence="2 4" id="KW-0807">Transducer</keyword>
<evidence type="ECO:0000256" key="1">
    <source>
        <dbReference type="ARBA" id="ARBA00004370"/>
    </source>
</evidence>
<dbReference type="PANTHER" id="PTHR32089">
    <property type="entry name" value="METHYL-ACCEPTING CHEMOTAXIS PROTEIN MCPB"/>
    <property type="match status" value="1"/>
</dbReference>
<feature type="transmembrane region" description="Helical" evidence="6">
    <location>
        <begin position="21"/>
        <end position="38"/>
    </location>
</feature>
<keyword evidence="6" id="KW-0472">Membrane</keyword>
<evidence type="ECO:0000256" key="5">
    <source>
        <dbReference type="SAM" id="MobiDB-lite"/>
    </source>
</evidence>
<keyword evidence="9" id="KW-1185">Reference proteome</keyword>
<name>A0A1I1Q3E5_9GAMM</name>
<evidence type="ECO:0000256" key="4">
    <source>
        <dbReference type="PROSITE-ProRule" id="PRU00284"/>
    </source>
</evidence>